<dbReference type="PANTHER" id="PTHR39184:SF1">
    <property type="entry name" value="PBSX PHAGE TERMINASE LARGE SUBUNIT"/>
    <property type="match status" value="1"/>
</dbReference>
<dbReference type="Gene3D" id="1.10.10.1400">
    <property type="entry name" value="Terminase, small subunit, N-terminal DNA-binding domain, HTH motif"/>
    <property type="match status" value="1"/>
</dbReference>
<dbReference type="InterPro" id="IPR038713">
    <property type="entry name" value="Terminase_Gp1_N_sf"/>
</dbReference>
<evidence type="ECO:0000256" key="1">
    <source>
        <dbReference type="SAM" id="MobiDB-lite"/>
    </source>
</evidence>
<protein>
    <submittedName>
        <fullName evidence="5">Phage terminase, large subunit, PBSX family</fullName>
    </submittedName>
</protein>
<dbReference type="Pfam" id="PF04466">
    <property type="entry name" value="Terminase_3"/>
    <property type="match status" value="1"/>
</dbReference>
<dbReference type="InterPro" id="IPR027417">
    <property type="entry name" value="P-loop_NTPase"/>
</dbReference>
<sequence length="686" mass="78271">MARAPDHRAERARDMFLTGKKLVDIANELGVPDSTVRRWKHTYKWEGERSEKKSERSEQKANARKEEKKVVADEVIQVVDNPDLTDMQRLFCILYVRCFNATKAAIKAGYSRNSAMEQGYQLLRNPSVRDEIARLKQHRLNQAMLDEADIFQKYMDIAFSDITDYVEFGREEVQVMGAFGPVQVDDPETGGKKTLTKEINSVRFRESNEVDGTLITEVKQSKDGASIKLADRMRALDWLAEHMDLATAEQRAKIEHLRAQIESLQPDTDNNQPVKYTGIPSTMVAPVFAPVVFDIQEHRHTEYVFPGGRGSTKSSFISMEVIDLIMSHEDMHAVVMRQVADTLRSSVYQQILWAIEALNLTDEFRATVSPMEITRISTGQKIYFRGADDPGKVKSVKVPFGYIGILWLEELDQFVGPESVRKIEQSVIRGGDVAYIFKSFNPPKSASNWANKYIKIPKDSRLVTESTYLDVPQKWLGKPFLDEAEFLKETNSDAYENEYMGVANGSGGSVFDNVKIREITDDEIAQFDHVLNGVDWGWYPDPYAFTRSHYDPARHTLYIWQEYTCNKQSNQQTAEKLIELGISGNDLITCDSAEEKSVGDYRAYGLLARPAEKGPGSREYSFKWLQSLREIVIDNVRCPVSAQEFMDYEYERDKDGNVISGYPDGDDHCIDSVRYATNRIWKKKGQ</sequence>
<dbReference type="Pfam" id="PF17288">
    <property type="entry name" value="Terminase_3C"/>
    <property type="match status" value="1"/>
</dbReference>
<dbReference type="Pfam" id="PF03592">
    <property type="entry name" value="Terminase_2"/>
    <property type="match status" value="1"/>
</dbReference>
<feature type="domain" description="PBSX phage terminase small subunit-like N-terminal" evidence="3">
    <location>
        <begin position="1"/>
        <end position="65"/>
    </location>
</feature>
<dbReference type="Proteomes" id="UP000198508">
    <property type="component" value="Unassembled WGS sequence"/>
</dbReference>
<feature type="region of interest" description="Disordered" evidence="1">
    <location>
        <begin position="43"/>
        <end position="66"/>
    </location>
</feature>
<dbReference type="AlphaFoldDB" id="A0A1I0K8K5"/>
<dbReference type="EMBL" id="FOIM01000054">
    <property type="protein sequence ID" value="SEU20319.1"/>
    <property type="molecule type" value="Genomic_DNA"/>
</dbReference>
<dbReference type="Gene3D" id="3.30.420.280">
    <property type="match status" value="1"/>
</dbReference>
<evidence type="ECO:0000259" key="3">
    <source>
        <dbReference type="Pfam" id="PF10668"/>
    </source>
</evidence>
<reference evidence="6" key="1">
    <citation type="submission" date="2016-10" db="EMBL/GenBank/DDBJ databases">
        <authorList>
            <person name="Varghese N."/>
            <person name="Submissions S."/>
        </authorList>
    </citation>
    <scope>NUCLEOTIDE SEQUENCE [LARGE SCALE GENOMIC DNA]</scope>
    <source>
        <strain evidence="6">NLAE-zl-G277</strain>
    </source>
</reference>
<dbReference type="InterPro" id="IPR035412">
    <property type="entry name" value="Terminase_L_N"/>
</dbReference>
<dbReference type="InterPro" id="IPR006437">
    <property type="entry name" value="Phage_terminase_lsu"/>
</dbReference>
<feature type="domain" description="Phage terminase large subunit C-terminal" evidence="4">
    <location>
        <begin position="535"/>
        <end position="676"/>
    </location>
</feature>
<proteinExistence type="predicted"/>
<organism evidence="5 6">
    <name type="scientific">Enterocloster lavalensis</name>
    <dbReference type="NCBI Taxonomy" id="460384"/>
    <lineage>
        <taxon>Bacteria</taxon>
        <taxon>Bacillati</taxon>
        <taxon>Bacillota</taxon>
        <taxon>Clostridia</taxon>
        <taxon>Lachnospirales</taxon>
        <taxon>Lachnospiraceae</taxon>
        <taxon>Enterocloster</taxon>
    </lineage>
</organism>
<name>A0A1I0K8K5_9FIRM</name>
<accession>A0A1I0K8K5</accession>
<dbReference type="InterPro" id="IPR005335">
    <property type="entry name" value="Terminase_ssu"/>
</dbReference>
<gene>
    <name evidence="5" type="ORF">SAMN05216313_1548</name>
</gene>
<dbReference type="RefSeq" id="WP_092371677.1">
    <property type="nucleotide sequence ID" value="NZ_FOIM01000054.1"/>
</dbReference>
<evidence type="ECO:0000259" key="4">
    <source>
        <dbReference type="Pfam" id="PF17288"/>
    </source>
</evidence>
<evidence type="ECO:0000259" key="2">
    <source>
        <dbReference type="Pfam" id="PF04466"/>
    </source>
</evidence>
<dbReference type="PANTHER" id="PTHR39184">
    <property type="match status" value="1"/>
</dbReference>
<keyword evidence="6" id="KW-1185">Reference proteome</keyword>
<dbReference type="InterPro" id="IPR052380">
    <property type="entry name" value="Viral_DNA_packaging_terminase"/>
</dbReference>
<evidence type="ECO:0000313" key="5">
    <source>
        <dbReference type="EMBL" id="SEU20319.1"/>
    </source>
</evidence>
<dbReference type="InterPro" id="IPR018925">
    <property type="entry name" value="XtmA-like_N"/>
</dbReference>
<dbReference type="InterPro" id="IPR035413">
    <property type="entry name" value="Terminase_L_C"/>
</dbReference>
<dbReference type="STRING" id="460384.SAMN05216313_1548"/>
<evidence type="ECO:0000313" key="6">
    <source>
        <dbReference type="Proteomes" id="UP000198508"/>
    </source>
</evidence>
<dbReference type="Gene3D" id="3.40.50.300">
    <property type="entry name" value="P-loop containing nucleotide triphosphate hydrolases"/>
    <property type="match status" value="1"/>
</dbReference>
<dbReference type="GO" id="GO:0051276">
    <property type="term" value="P:chromosome organization"/>
    <property type="evidence" value="ECO:0007669"/>
    <property type="project" value="InterPro"/>
</dbReference>
<dbReference type="Pfam" id="PF10668">
    <property type="entry name" value="Phage_terminase"/>
    <property type="match status" value="1"/>
</dbReference>
<feature type="domain" description="Phage terminase large subunit N-terminal" evidence="2">
    <location>
        <begin position="301"/>
        <end position="501"/>
    </location>
</feature>
<dbReference type="NCBIfam" id="TIGR01547">
    <property type="entry name" value="phage_term_2"/>
    <property type="match status" value="1"/>
</dbReference>